<dbReference type="Proteomes" id="UP000051913">
    <property type="component" value="Unassembled WGS sequence"/>
</dbReference>
<accession>A0A0R3KD09</accession>
<dbReference type="STRING" id="1518501.CQ10_07450"/>
<protein>
    <submittedName>
        <fullName evidence="1">Uncharacterized protein</fullName>
    </submittedName>
</protein>
<proteinExistence type="predicted"/>
<sequence>MTIFREFGLRGSRGPLANAQGFALEQLVSIHCVTTDLRWAMVELAWRSFTAMFAFAQGQLVSWVRKARTPRPEEGQGRHCCC</sequence>
<reference evidence="1 2" key="1">
    <citation type="submission" date="2014-03" db="EMBL/GenBank/DDBJ databases">
        <title>Bradyrhizobium valentinum sp. nov., isolated from effective nodules of Lupinus mariae-josephae, a lupine endemic of basic-lime soils in Eastern Spain.</title>
        <authorList>
            <person name="Duran D."/>
            <person name="Rey L."/>
            <person name="Navarro A."/>
            <person name="Busquets A."/>
            <person name="Imperial J."/>
            <person name="Ruiz-Argueso T."/>
        </authorList>
    </citation>
    <scope>NUCLEOTIDE SEQUENCE [LARGE SCALE GENOMIC DNA]</scope>
    <source>
        <strain evidence="1 2">LmjM3</strain>
    </source>
</reference>
<keyword evidence="2" id="KW-1185">Reference proteome</keyword>
<evidence type="ECO:0000313" key="2">
    <source>
        <dbReference type="Proteomes" id="UP000051913"/>
    </source>
</evidence>
<gene>
    <name evidence="1" type="ORF">CP49_16090</name>
</gene>
<dbReference type="AlphaFoldDB" id="A0A0R3KD09"/>
<dbReference type="RefSeq" id="WP_057848700.1">
    <property type="nucleotide sequence ID" value="NZ_LLXX01000021.1"/>
</dbReference>
<name>A0A0R3KD09_9BRAD</name>
<dbReference type="EMBL" id="LLXX01000021">
    <property type="protein sequence ID" value="KRR13269.1"/>
    <property type="molecule type" value="Genomic_DNA"/>
</dbReference>
<comment type="caution">
    <text evidence="1">The sequence shown here is derived from an EMBL/GenBank/DDBJ whole genome shotgun (WGS) entry which is preliminary data.</text>
</comment>
<dbReference type="OrthoDB" id="8251904at2"/>
<organism evidence="1 2">
    <name type="scientific">Bradyrhizobium valentinum</name>
    <dbReference type="NCBI Taxonomy" id="1518501"/>
    <lineage>
        <taxon>Bacteria</taxon>
        <taxon>Pseudomonadati</taxon>
        <taxon>Pseudomonadota</taxon>
        <taxon>Alphaproteobacteria</taxon>
        <taxon>Hyphomicrobiales</taxon>
        <taxon>Nitrobacteraceae</taxon>
        <taxon>Bradyrhizobium</taxon>
    </lineage>
</organism>
<evidence type="ECO:0000313" key="1">
    <source>
        <dbReference type="EMBL" id="KRR13269.1"/>
    </source>
</evidence>